<dbReference type="PANTHER" id="PTHR31913">
    <property type="entry name" value="VACUOLAR IMPORT AND DEGRADATION PROTEIN 27"/>
    <property type="match status" value="1"/>
</dbReference>
<dbReference type="InterPro" id="IPR055559">
    <property type="entry name" value="CYPRO4_DUF7135"/>
</dbReference>
<sequence length="550" mass="60620">MGATQSHEPQPVVETVDQEGGGTKLFKFIKGETVAAGGSWDLYSANASYNFYDVNEDGASGKPKWYLEAGSEVEAEVSDNFSFEEQSRRVTFVANGIWALKFATLADYRAFSSEYNDKLFQNTYGLENDQAGRDKVFGKDSLLNLGGETEDSRNQWLADMDVDEKPDAEELRRGKQVSENPEKEVVGLRLGAGDRSYLMRDGQIDVLRNVYGGVQDTGINFTLTPSKGTSNFTPSKQLLMRSERRMNLLSPDSGHKMLHADIETGKVVSEWQFQKDGVDVAMKDLINETRAAQLDDRSTFLGLGSNRLVRWDMRTEQGIVSGLESPSVVNWAGGKDYATKTNFNCMATSGDGYVVIGSEDGQIRLYSEKSLTRANTAIPGLGAPITAVDVTFDGNWVLATTKSYLMVVKTIYRDKNDKETNAFKSRAGARAPAPRLLRLKPEDTAMTGGAPLTKGKFTWVTQAGRQERWIVASCGNYTVLWNFRQVKLANPDVVSYGGLTTVTNYHLIPKSESVVDSVFMHDNYAASPSANDSSMVVVTKHAIWSLGDDE</sequence>
<evidence type="ECO:0000313" key="4">
    <source>
        <dbReference type="Proteomes" id="UP001489004"/>
    </source>
</evidence>
<dbReference type="GO" id="GO:0005634">
    <property type="term" value="C:nucleus"/>
    <property type="evidence" value="ECO:0007669"/>
    <property type="project" value="TreeGrafter"/>
</dbReference>
<evidence type="ECO:0000259" key="2">
    <source>
        <dbReference type="Pfam" id="PF23581"/>
    </source>
</evidence>
<organism evidence="3 4">
    <name type="scientific">[Myrmecia] bisecta</name>
    <dbReference type="NCBI Taxonomy" id="41462"/>
    <lineage>
        <taxon>Eukaryota</taxon>
        <taxon>Viridiplantae</taxon>
        <taxon>Chlorophyta</taxon>
        <taxon>core chlorophytes</taxon>
        <taxon>Trebouxiophyceae</taxon>
        <taxon>Trebouxiales</taxon>
        <taxon>Trebouxiaceae</taxon>
        <taxon>Myrmecia</taxon>
    </lineage>
</organism>
<feature type="domain" description="DUF7135" evidence="2">
    <location>
        <begin position="22"/>
        <end position="138"/>
    </location>
</feature>
<dbReference type="PANTHER" id="PTHR31913:SF0">
    <property type="entry name" value="VACUOLAR IMPORT AND DEGRADATION PROTEIN 27"/>
    <property type="match status" value="1"/>
</dbReference>
<dbReference type="InterPro" id="IPR040458">
    <property type="entry name" value="Vid27"/>
</dbReference>
<evidence type="ECO:0008006" key="5">
    <source>
        <dbReference type="Google" id="ProtNLM"/>
    </source>
</evidence>
<feature type="domain" description="Vacuolar import/degradation Vid27 C-terminal" evidence="1">
    <location>
        <begin position="193"/>
        <end position="490"/>
    </location>
</feature>
<proteinExistence type="predicted"/>
<keyword evidence="4" id="KW-1185">Reference proteome</keyword>
<gene>
    <name evidence="3" type="ORF">WJX72_009697</name>
</gene>
<accession>A0AAW1Q850</accession>
<dbReference type="AlphaFoldDB" id="A0AAW1Q850"/>
<dbReference type="Proteomes" id="UP001489004">
    <property type="component" value="Unassembled WGS sequence"/>
</dbReference>
<dbReference type="Gene3D" id="2.130.10.10">
    <property type="entry name" value="YVTN repeat-like/Quinoprotein amine dehydrogenase"/>
    <property type="match status" value="1"/>
</dbReference>
<comment type="caution">
    <text evidence="3">The sequence shown here is derived from an EMBL/GenBank/DDBJ whole genome shotgun (WGS) entry which is preliminary data.</text>
</comment>
<reference evidence="3 4" key="1">
    <citation type="journal article" date="2024" name="Nat. Commun.">
        <title>Phylogenomics reveals the evolutionary origins of lichenization in chlorophyte algae.</title>
        <authorList>
            <person name="Puginier C."/>
            <person name="Libourel C."/>
            <person name="Otte J."/>
            <person name="Skaloud P."/>
            <person name="Haon M."/>
            <person name="Grisel S."/>
            <person name="Petersen M."/>
            <person name="Berrin J.G."/>
            <person name="Delaux P.M."/>
            <person name="Dal Grande F."/>
            <person name="Keller J."/>
        </authorList>
    </citation>
    <scope>NUCLEOTIDE SEQUENCE [LARGE SCALE GENOMIC DNA]</scope>
    <source>
        <strain evidence="3 4">SAG 2043</strain>
    </source>
</reference>
<dbReference type="Pfam" id="PF08553">
    <property type="entry name" value="VID27"/>
    <property type="match status" value="1"/>
</dbReference>
<dbReference type="Pfam" id="PF23581">
    <property type="entry name" value="DUF7135"/>
    <property type="match status" value="1"/>
</dbReference>
<evidence type="ECO:0000259" key="1">
    <source>
        <dbReference type="Pfam" id="PF08553"/>
    </source>
</evidence>
<name>A0AAW1Q850_9CHLO</name>
<dbReference type="GO" id="GO:0005737">
    <property type="term" value="C:cytoplasm"/>
    <property type="evidence" value="ECO:0007669"/>
    <property type="project" value="TreeGrafter"/>
</dbReference>
<dbReference type="InterPro" id="IPR015943">
    <property type="entry name" value="WD40/YVTN_repeat-like_dom_sf"/>
</dbReference>
<dbReference type="SUPFAM" id="SSF50998">
    <property type="entry name" value="Quinoprotein alcohol dehydrogenase-like"/>
    <property type="match status" value="1"/>
</dbReference>
<dbReference type="EMBL" id="JALJOR010000004">
    <property type="protein sequence ID" value="KAK9818259.1"/>
    <property type="molecule type" value="Genomic_DNA"/>
</dbReference>
<dbReference type="InterPro" id="IPR013863">
    <property type="entry name" value="VID27_C"/>
</dbReference>
<dbReference type="InterPro" id="IPR011047">
    <property type="entry name" value="Quinoprotein_ADH-like_sf"/>
</dbReference>
<protein>
    <recommendedName>
        <fullName evidence="5">Vacuolar import/degradation Vid27 C-terminal domain-containing protein</fullName>
    </recommendedName>
</protein>
<evidence type="ECO:0000313" key="3">
    <source>
        <dbReference type="EMBL" id="KAK9818259.1"/>
    </source>
</evidence>